<name>A0A1H6XL31_9EURY</name>
<dbReference type="KEGG" id="hae:halTADL_1534"/>
<proteinExistence type="predicted"/>
<dbReference type="Proteomes" id="UP000198888">
    <property type="component" value="Unassembled WGS sequence"/>
</dbReference>
<organism evidence="1 2">
    <name type="scientific">Halohasta litchfieldiae</name>
    <dbReference type="NCBI Taxonomy" id="1073996"/>
    <lineage>
        <taxon>Archaea</taxon>
        <taxon>Methanobacteriati</taxon>
        <taxon>Methanobacteriota</taxon>
        <taxon>Stenosarchaea group</taxon>
        <taxon>Halobacteria</taxon>
        <taxon>Halobacteriales</taxon>
        <taxon>Haloferacaceae</taxon>
        <taxon>Halohasta</taxon>
    </lineage>
</organism>
<evidence type="ECO:0000313" key="2">
    <source>
        <dbReference type="Proteomes" id="UP000198888"/>
    </source>
</evidence>
<dbReference type="RefSeq" id="WP_089673673.1">
    <property type="nucleotide sequence ID" value="NZ_CP024845.1"/>
</dbReference>
<sequence length="151" mass="17451">MPPQIDFIQQNTVRSQYKVTLPNKVADRLSADQKGEALQARWNLNEDNKDVVISTEDMEENTTIVKDFTKINETETSVVIPERVRNLLNIENAEDKEENNEEGDDVYFIGMSDGEYPISAVLFWTLERMEEILIGGNKDQSYDYLRVPEFV</sequence>
<keyword evidence="2" id="KW-1185">Reference proteome</keyword>
<gene>
    <name evidence="1" type="ORF">SAMN05444271_13826</name>
</gene>
<accession>A0A2H4Q1Q3</accession>
<dbReference type="GeneID" id="35002332"/>
<reference evidence="1 2" key="1">
    <citation type="submission" date="2016-10" db="EMBL/GenBank/DDBJ databases">
        <authorList>
            <person name="de Groot N.N."/>
        </authorList>
    </citation>
    <scope>NUCLEOTIDE SEQUENCE [LARGE SCALE GENOMIC DNA]</scope>
    <source>
        <strain evidence="1 2">DSM 22187</strain>
    </source>
</reference>
<evidence type="ECO:0000313" key="1">
    <source>
        <dbReference type="EMBL" id="SEJ27457.1"/>
    </source>
</evidence>
<accession>A0A1H6XL31</accession>
<dbReference type="EMBL" id="FNYR01000038">
    <property type="protein sequence ID" value="SEJ27457.1"/>
    <property type="molecule type" value="Genomic_DNA"/>
</dbReference>
<dbReference type="AlphaFoldDB" id="A0A1H6XL31"/>
<protein>
    <submittedName>
        <fullName evidence="1">Uncharacterized protein</fullName>
    </submittedName>
</protein>